<organism evidence="4 5">
    <name type="scientific">Metabacillus lacus</name>
    <dbReference type="NCBI Taxonomy" id="1983721"/>
    <lineage>
        <taxon>Bacteria</taxon>
        <taxon>Bacillati</taxon>
        <taxon>Bacillota</taxon>
        <taxon>Bacilli</taxon>
        <taxon>Bacillales</taxon>
        <taxon>Bacillaceae</taxon>
        <taxon>Metabacillus</taxon>
    </lineage>
</organism>
<gene>
    <name evidence="4" type="ORF">GJU40_05060</name>
</gene>
<dbReference type="Gene3D" id="1.10.490.20">
    <property type="entry name" value="Phycocyanins"/>
    <property type="match status" value="1"/>
</dbReference>
<comment type="similarity">
    <text evidence="1">Belongs to the phycobiliprotein family.</text>
</comment>
<evidence type="ECO:0000256" key="3">
    <source>
        <dbReference type="ARBA" id="ARBA00023307"/>
    </source>
</evidence>
<dbReference type="RefSeq" id="WP_154306673.1">
    <property type="nucleotide sequence ID" value="NZ_WKKI01000005.1"/>
</dbReference>
<reference evidence="4 5" key="1">
    <citation type="submission" date="2019-11" db="EMBL/GenBank/DDBJ databases">
        <title>Bacillus lacus genome.</title>
        <authorList>
            <person name="Allen C.J."/>
            <person name="Newman J.D."/>
        </authorList>
    </citation>
    <scope>NUCLEOTIDE SEQUENCE [LARGE SCALE GENOMIC DNA]</scope>
    <source>
        <strain evidence="4 5">KCTC 33946</strain>
    </source>
</reference>
<keyword evidence="5" id="KW-1185">Reference proteome</keyword>
<evidence type="ECO:0000313" key="4">
    <source>
        <dbReference type="EMBL" id="MRX71544.1"/>
    </source>
</evidence>
<dbReference type="OrthoDB" id="2376384at2"/>
<dbReference type="InterPro" id="IPR038719">
    <property type="entry name" value="Phycobilisome_asu/bsu_sf"/>
</dbReference>
<sequence>MIETLHYSIVEKVTNQIYQDYPELQEKYGDRGREKCKEDNVHHMKHLETSFAMQNKEFFIDYSIWLNGILNRHGMDSSHLAYNYTILQKYIGEEFTEEKAKFFVECLSRANEVITGENP</sequence>
<accession>A0A7X2IXR3</accession>
<dbReference type="InterPro" id="IPR009050">
    <property type="entry name" value="Globin-like_sf"/>
</dbReference>
<keyword evidence="3" id="KW-0089">Bile pigment</keyword>
<proteinExistence type="inferred from homology"/>
<protein>
    <submittedName>
        <fullName evidence="4">Uncharacterized protein</fullName>
    </submittedName>
</protein>
<evidence type="ECO:0000256" key="2">
    <source>
        <dbReference type="ARBA" id="ARBA00022991"/>
    </source>
</evidence>
<dbReference type="EMBL" id="WKKI01000005">
    <property type="protein sequence ID" value="MRX71544.1"/>
    <property type="molecule type" value="Genomic_DNA"/>
</dbReference>
<dbReference type="SUPFAM" id="SSF46458">
    <property type="entry name" value="Globin-like"/>
    <property type="match status" value="1"/>
</dbReference>
<evidence type="ECO:0000313" key="5">
    <source>
        <dbReference type="Proteomes" id="UP000448867"/>
    </source>
</evidence>
<comment type="caution">
    <text evidence="4">The sequence shown here is derived from an EMBL/GenBank/DDBJ whole genome shotgun (WGS) entry which is preliminary data.</text>
</comment>
<dbReference type="AlphaFoldDB" id="A0A7X2IXR3"/>
<keyword evidence="2" id="KW-0157">Chromophore</keyword>
<evidence type="ECO:0000256" key="1">
    <source>
        <dbReference type="ARBA" id="ARBA00008182"/>
    </source>
</evidence>
<dbReference type="Proteomes" id="UP000448867">
    <property type="component" value="Unassembled WGS sequence"/>
</dbReference>
<name>A0A7X2IXR3_9BACI</name>